<gene>
    <name evidence="2" type="ORF">D0466_18335</name>
</gene>
<dbReference type="EMBL" id="QVTD01000015">
    <property type="protein sequence ID" value="RFU61441.1"/>
    <property type="molecule type" value="Genomic_DNA"/>
</dbReference>
<protein>
    <submittedName>
        <fullName evidence="2">Uncharacterized protein</fullName>
    </submittedName>
</protein>
<accession>A0A372L8Y1</accession>
<proteinExistence type="predicted"/>
<reference evidence="2 3" key="1">
    <citation type="submission" date="2018-08" db="EMBL/GenBank/DDBJ databases">
        <title>Bacillus chawlae sp. nov., Bacillus glennii sp. nov., and Bacillus saganii sp. nov. Isolated from the Vehicle Assembly Building at Kennedy Space Center where the Viking Spacecraft were Assembled.</title>
        <authorList>
            <person name="Seuylemezian A."/>
            <person name="Vaishampayan P."/>
        </authorList>
    </citation>
    <scope>NUCLEOTIDE SEQUENCE [LARGE SCALE GENOMIC DNA]</scope>
    <source>
        <strain evidence="2 3">V44-8</strain>
    </source>
</reference>
<evidence type="ECO:0000256" key="1">
    <source>
        <dbReference type="SAM" id="MobiDB-lite"/>
    </source>
</evidence>
<dbReference type="Proteomes" id="UP000262939">
    <property type="component" value="Unassembled WGS sequence"/>
</dbReference>
<keyword evidence="3" id="KW-1185">Reference proteome</keyword>
<organism evidence="2 3">
    <name type="scientific">Peribacillus glennii</name>
    <dbReference type="NCBI Taxonomy" id="2303991"/>
    <lineage>
        <taxon>Bacteria</taxon>
        <taxon>Bacillati</taxon>
        <taxon>Bacillota</taxon>
        <taxon>Bacilli</taxon>
        <taxon>Bacillales</taxon>
        <taxon>Bacillaceae</taxon>
        <taxon>Peribacillus</taxon>
    </lineage>
</organism>
<name>A0A372L8Y1_9BACI</name>
<evidence type="ECO:0000313" key="2">
    <source>
        <dbReference type="EMBL" id="RFU61441.1"/>
    </source>
</evidence>
<comment type="caution">
    <text evidence="2">The sequence shown here is derived from an EMBL/GenBank/DDBJ whole genome shotgun (WGS) entry which is preliminary data.</text>
</comment>
<sequence length="121" mass="13689">MNNNFRLNFNGLNGNLAFQLFRFKGCKVKVVFECGGGTDEVTGRICNVGTNFVDIIMENHKVVTIMINRICKLDWLDKHCNPCPVCFNPCDADHVCPHCGEDPNEEDPDEDDDEGEQLEDH</sequence>
<feature type="compositionally biased region" description="Acidic residues" evidence="1">
    <location>
        <begin position="102"/>
        <end position="121"/>
    </location>
</feature>
<dbReference type="OrthoDB" id="2929691at2"/>
<dbReference type="AlphaFoldDB" id="A0A372L8Y1"/>
<dbReference type="RefSeq" id="WP_117323988.1">
    <property type="nucleotide sequence ID" value="NZ_QVTD01000015.1"/>
</dbReference>
<evidence type="ECO:0000313" key="3">
    <source>
        <dbReference type="Proteomes" id="UP000262939"/>
    </source>
</evidence>
<feature type="region of interest" description="Disordered" evidence="1">
    <location>
        <begin position="101"/>
        <end position="121"/>
    </location>
</feature>